<proteinExistence type="predicted"/>
<dbReference type="Pfam" id="PF09359">
    <property type="entry name" value="VTC"/>
    <property type="match status" value="1"/>
</dbReference>
<dbReference type="Proteomes" id="UP001156666">
    <property type="component" value="Unassembled WGS sequence"/>
</dbReference>
<evidence type="ECO:0000313" key="2">
    <source>
        <dbReference type="EMBL" id="GLR15414.1"/>
    </source>
</evidence>
<protein>
    <submittedName>
        <fullName evidence="2">VTC domain-containing protein</fullName>
    </submittedName>
</protein>
<evidence type="ECO:0000313" key="3">
    <source>
        <dbReference type="Proteomes" id="UP001156666"/>
    </source>
</evidence>
<comment type="caution">
    <text evidence="2">The sequence shown here is derived from an EMBL/GenBank/DDBJ whole genome shotgun (WGS) entry which is preliminary data.</text>
</comment>
<name>A0AA37SLY7_9BACT</name>
<organism evidence="2 3">
    <name type="scientific">Portibacter lacus</name>
    <dbReference type="NCBI Taxonomy" id="1099794"/>
    <lineage>
        <taxon>Bacteria</taxon>
        <taxon>Pseudomonadati</taxon>
        <taxon>Bacteroidota</taxon>
        <taxon>Saprospiria</taxon>
        <taxon>Saprospirales</taxon>
        <taxon>Haliscomenobacteraceae</taxon>
        <taxon>Portibacter</taxon>
    </lineage>
</organism>
<feature type="domain" description="VTC" evidence="1">
    <location>
        <begin position="27"/>
        <end position="229"/>
    </location>
</feature>
<accession>A0AA37SLY7</accession>
<reference evidence="2" key="2">
    <citation type="submission" date="2023-01" db="EMBL/GenBank/DDBJ databases">
        <title>Draft genome sequence of Portibacter lacus strain NBRC 108769.</title>
        <authorList>
            <person name="Sun Q."/>
            <person name="Mori K."/>
        </authorList>
    </citation>
    <scope>NUCLEOTIDE SEQUENCE</scope>
    <source>
        <strain evidence="2">NBRC 108769</strain>
    </source>
</reference>
<dbReference type="InterPro" id="IPR018966">
    <property type="entry name" value="VTC_domain"/>
</dbReference>
<dbReference type="EMBL" id="BSOH01000001">
    <property type="protein sequence ID" value="GLR15414.1"/>
    <property type="molecule type" value="Genomic_DNA"/>
</dbReference>
<keyword evidence="3" id="KW-1185">Reference proteome</keyword>
<evidence type="ECO:0000259" key="1">
    <source>
        <dbReference type="Pfam" id="PF09359"/>
    </source>
</evidence>
<reference evidence="2" key="1">
    <citation type="journal article" date="2014" name="Int. J. Syst. Evol. Microbiol.">
        <title>Complete genome sequence of Corynebacterium casei LMG S-19264T (=DSM 44701T), isolated from a smear-ripened cheese.</title>
        <authorList>
            <consortium name="US DOE Joint Genome Institute (JGI-PGF)"/>
            <person name="Walter F."/>
            <person name="Albersmeier A."/>
            <person name="Kalinowski J."/>
            <person name="Ruckert C."/>
        </authorList>
    </citation>
    <scope>NUCLEOTIDE SEQUENCE</scope>
    <source>
        <strain evidence="2">NBRC 108769</strain>
    </source>
</reference>
<dbReference type="InterPro" id="IPR042267">
    <property type="entry name" value="VTC_sf"/>
</dbReference>
<sequence>MKTCINSIAEEFDSISLEEMDSVSLLKRTDTKFIIPENKLEEILSAVQSEYKLLEIGGRRVMNYNSLYFDTPEKKFYLDHHNGKVRRTKIRIREYVDYKKFFFEIKMKDGKGNTNKSRLTIPHFELELPKLLQQFIIETTGVDYDLRPVLWNKFKRMTLVNIEHKERATIDLDLAFSHNGIGERIPNLAIIELKQERYDRSSALVKALKKHSINPLGFSKYCTGMTKLYADLKYNVFKPKLLRLNKLTKITA</sequence>
<dbReference type="Gene3D" id="3.20.100.30">
    <property type="entry name" value="VTC, catalytic tunnel domain"/>
    <property type="match status" value="1"/>
</dbReference>
<dbReference type="AlphaFoldDB" id="A0AA37SLY7"/>
<gene>
    <name evidence="2" type="ORF">GCM10007940_00290</name>
</gene>
<dbReference type="CDD" id="cd07750">
    <property type="entry name" value="PolyPPase_VTC_like"/>
    <property type="match status" value="1"/>
</dbReference>
<dbReference type="GO" id="GO:0006799">
    <property type="term" value="P:polyphosphate biosynthetic process"/>
    <property type="evidence" value="ECO:0007669"/>
    <property type="project" value="UniProtKB-ARBA"/>
</dbReference>
<dbReference type="RefSeq" id="WP_235292307.1">
    <property type="nucleotide sequence ID" value="NZ_BSOH01000001.1"/>
</dbReference>